<evidence type="ECO:0000256" key="2">
    <source>
        <dbReference type="SAM" id="Phobius"/>
    </source>
</evidence>
<keyword evidence="2" id="KW-0812">Transmembrane</keyword>
<dbReference type="Proteomes" id="UP001149074">
    <property type="component" value="Unassembled WGS sequence"/>
</dbReference>
<evidence type="ECO:0000313" key="5">
    <source>
        <dbReference type="Proteomes" id="UP001149074"/>
    </source>
</evidence>
<evidence type="ECO:0000256" key="3">
    <source>
        <dbReference type="SAM" id="SignalP"/>
    </source>
</evidence>
<feature type="compositionally biased region" description="Low complexity" evidence="1">
    <location>
        <begin position="283"/>
        <end position="293"/>
    </location>
</feature>
<dbReference type="OrthoDB" id="4357234at2759"/>
<sequence length="303" mass="34566">MVRPLCWTVAAFLLALVHPVLSYPVRISQWTKIREVADPKDRGVWKTFTKERGYSTLWSAQAELKQHSMKPTFSNGKSSLEKELPGRLYIREDFEDSSKVAVLIPVSPASVQPHQDYKEEEKTNYEPVEAAKLGNKKYGEILRHPKTQFSAIHRHETAYYSDSSLRLSTGQYISFFSYRVSFPFLKFAPVSFSSFPLPGVFTTVIVLLGMVWIAILTIGLVEFGNYLWNERESTREPVQSQDENSREEHDSHSREPREMSKMPLELLVIPGPSDQEDDHGEDASLLSSCSDSGSEAEDDYRIH</sequence>
<name>A0A9W9EIJ3_9EURO</name>
<feature type="region of interest" description="Disordered" evidence="1">
    <location>
        <begin position="234"/>
        <end position="303"/>
    </location>
</feature>
<organism evidence="4 5">
    <name type="scientific">Penicillium argentinense</name>
    <dbReference type="NCBI Taxonomy" id="1131581"/>
    <lineage>
        <taxon>Eukaryota</taxon>
        <taxon>Fungi</taxon>
        <taxon>Dikarya</taxon>
        <taxon>Ascomycota</taxon>
        <taxon>Pezizomycotina</taxon>
        <taxon>Eurotiomycetes</taxon>
        <taxon>Eurotiomycetidae</taxon>
        <taxon>Eurotiales</taxon>
        <taxon>Aspergillaceae</taxon>
        <taxon>Penicillium</taxon>
    </lineage>
</organism>
<proteinExistence type="predicted"/>
<feature type="transmembrane region" description="Helical" evidence="2">
    <location>
        <begin position="199"/>
        <end position="221"/>
    </location>
</feature>
<accession>A0A9W9EIJ3</accession>
<dbReference type="RefSeq" id="XP_056468921.1">
    <property type="nucleotide sequence ID" value="XM_056623933.1"/>
</dbReference>
<feature type="chain" id="PRO_5040990335" description="Protein BIG1" evidence="3">
    <location>
        <begin position="23"/>
        <end position="303"/>
    </location>
</feature>
<evidence type="ECO:0008006" key="6">
    <source>
        <dbReference type="Google" id="ProtNLM"/>
    </source>
</evidence>
<dbReference type="AlphaFoldDB" id="A0A9W9EIJ3"/>
<protein>
    <recommendedName>
        <fullName evidence="6">Protein BIG1</fullName>
    </recommendedName>
</protein>
<gene>
    <name evidence="4" type="ORF">N7532_011442</name>
</gene>
<dbReference type="EMBL" id="JAPQKI010000011">
    <property type="protein sequence ID" value="KAJ5082399.1"/>
    <property type="molecule type" value="Genomic_DNA"/>
</dbReference>
<keyword evidence="2" id="KW-0472">Membrane</keyword>
<feature type="signal peptide" evidence="3">
    <location>
        <begin position="1"/>
        <end position="22"/>
    </location>
</feature>
<dbReference type="GeneID" id="81362912"/>
<reference evidence="4" key="2">
    <citation type="journal article" date="2023" name="IMA Fungus">
        <title>Comparative genomic study of the Penicillium genus elucidates a diverse pangenome and 15 lateral gene transfer events.</title>
        <authorList>
            <person name="Petersen C."/>
            <person name="Sorensen T."/>
            <person name="Nielsen M.R."/>
            <person name="Sondergaard T.E."/>
            <person name="Sorensen J.L."/>
            <person name="Fitzpatrick D.A."/>
            <person name="Frisvad J.C."/>
            <person name="Nielsen K.L."/>
        </authorList>
    </citation>
    <scope>NUCLEOTIDE SEQUENCE</scope>
    <source>
        <strain evidence="4">IBT 30761</strain>
    </source>
</reference>
<reference evidence="4" key="1">
    <citation type="submission" date="2022-11" db="EMBL/GenBank/DDBJ databases">
        <authorList>
            <person name="Petersen C."/>
        </authorList>
    </citation>
    <scope>NUCLEOTIDE SEQUENCE</scope>
    <source>
        <strain evidence="4">IBT 30761</strain>
    </source>
</reference>
<evidence type="ECO:0000313" key="4">
    <source>
        <dbReference type="EMBL" id="KAJ5082399.1"/>
    </source>
</evidence>
<comment type="caution">
    <text evidence="4">The sequence shown here is derived from an EMBL/GenBank/DDBJ whole genome shotgun (WGS) entry which is preliminary data.</text>
</comment>
<evidence type="ECO:0000256" key="1">
    <source>
        <dbReference type="SAM" id="MobiDB-lite"/>
    </source>
</evidence>
<feature type="compositionally biased region" description="Basic and acidic residues" evidence="1">
    <location>
        <begin position="243"/>
        <end position="260"/>
    </location>
</feature>
<keyword evidence="2" id="KW-1133">Transmembrane helix</keyword>
<keyword evidence="3" id="KW-0732">Signal</keyword>
<keyword evidence="5" id="KW-1185">Reference proteome</keyword>
<feature type="compositionally biased region" description="Acidic residues" evidence="1">
    <location>
        <begin position="294"/>
        <end position="303"/>
    </location>
</feature>